<feature type="binding site" evidence="4">
    <location>
        <position position="75"/>
    </location>
    <ligand>
        <name>Mg(2+)</name>
        <dbReference type="ChEBI" id="CHEBI:18420"/>
        <label>1</label>
        <note>catalytic</note>
    </ligand>
</feature>
<feature type="binding site" evidence="4">
    <location>
        <position position="95"/>
    </location>
    <ligand>
        <name>Mg(2+)</name>
        <dbReference type="ChEBI" id="CHEBI:18420"/>
        <label>1</label>
        <note>catalytic</note>
    </ligand>
</feature>
<dbReference type="SUPFAM" id="SSF56655">
    <property type="entry name" value="Carbohydrate phosphatase"/>
    <property type="match status" value="1"/>
</dbReference>
<dbReference type="AlphaFoldDB" id="A0A2N5XL64"/>
<dbReference type="InterPro" id="IPR000760">
    <property type="entry name" value="Inositol_monophosphatase-like"/>
</dbReference>
<dbReference type="CDD" id="cd01638">
    <property type="entry name" value="CysQ"/>
    <property type="match status" value="1"/>
</dbReference>
<accession>A0A2N5XL64</accession>
<reference evidence="5 6" key="1">
    <citation type="submission" date="2018-01" db="EMBL/GenBank/DDBJ databases">
        <title>The draft genome sequence of Cohaesibacter sp. H1304.</title>
        <authorList>
            <person name="Wang N.-N."/>
            <person name="Du Z.-J."/>
        </authorList>
    </citation>
    <scope>NUCLEOTIDE SEQUENCE [LARGE SCALE GENOMIC DNA]</scope>
    <source>
        <strain evidence="5 6">H1304</strain>
    </source>
</reference>
<evidence type="ECO:0000256" key="1">
    <source>
        <dbReference type="ARBA" id="ARBA00009759"/>
    </source>
</evidence>
<feature type="binding site" evidence="4">
    <location>
        <position position="96"/>
    </location>
    <ligand>
        <name>Mg(2+)</name>
        <dbReference type="ChEBI" id="CHEBI:18420"/>
        <label>1</label>
        <note>catalytic</note>
    </ligand>
</feature>
<dbReference type="InterPro" id="IPR020550">
    <property type="entry name" value="Inositol_monophosphatase_CS"/>
</dbReference>
<dbReference type="Pfam" id="PF00459">
    <property type="entry name" value="Inositol_P"/>
    <property type="match status" value="1"/>
</dbReference>
<feature type="binding site" evidence="4">
    <location>
        <position position="213"/>
    </location>
    <ligand>
        <name>Mg(2+)</name>
        <dbReference type="ChEBI" id="CHEBI:18420"/>
        <label>1</label>
        <note>catalytic</note>
    </ligand>
</feature>
<dbReference type="PROSITE" id="PS00630">
    <property type="entry name" value="IMP_2"/>
    <property type="match status" value="1"/>
</dbReference>
<feature type="binding site" evidence="4">
    <location>
        <position position="93"/>
    </location>
    <ligand>
        <name>Mg(2+)</name>
        <dbReference type="ChEBI" id="CHEBI:18420"/>
        <label>2</label>
    </ligand>
</feature>
<dbReference type="OrthoDB" id="9785695at2"/>
<dbReference type="Gene3D" id="3.30.540.10">
    <property type="entry name" value="Fructose-1,6-Bisphosphatase, subunit A, domain 1"/>
    <property type="match status" value="1"/>
</dbReference>
<sequence length="272" mass="29760">MEGQCRSGHAYLEDQKLLEQAAREAGNLALQFFNRDPKVWTKGNHSPVTEADIAVDRMLHERLLKARPDYGWLSEESEDNDVRLNKQRVFVVDPIDGTKAFIDGGTEWTISIAVVKDNRPVAAALYAPVRGEMYVASKSGGSMLNGAPLLCPNLASLEEARVAGPRQAIDKGPLARAGVIGYGFVRSLAYRLVMITTGSIDIALARQDANDWDLAAADLIVEEAGGLLRDKQNAVLSYNRVNTQHDCLYASCKPLGAQIAPLMPVLKFPSRR</sequence>
<keyword evidence="6" id="KW-1185">Reference proteome</keyword>
<dbReference type="EMBL" id="PKUQ01000055">
    <property type="protein sequence ID" value="PLW75167.1"/>
    <property type="molecule type" value="Genomic_DNA"/>
</dbReference>
<dbReference type="Gene3D" id="3.40.190.80">
    <property type="match status" value="1"/>
</dbReference>
<dbReference type="GO" id="GO:0046872">
    <property type="term" value="F:metal ion binding"/>
    <property type="evidence" value="ECO:0007669"/>
    <property type="project" value="UniProtKB-KW"/>
</dbReference>
<evidence type="ECO:0000256" key="3">
    <source>
        <dbReference type="ARBA" id="ARBA00022842"/>
    </source>
</evidence>
<dbReference type="PANTHER" id="PTHR20854:SF4">
    <property type="entry name" value="INOSITOL-1-MONOPHOSPHATASE-RELATED"/>
    <property type="match status" value="1"/>
</dbReference>
<dbReference type="GO" id="GO:0008934">
    <property type="term" value="F:inositol monophosphate 1-phosphatase activity"/>
    <property type="evidence" value="ECO:0007669"/>
    <property type="project" value="TreeGrafter"/>
</dbReference>
<dbReference type="GO" id="GO:0046854">
    <property type="term" value="P:phosphatidylinositol phosphate biosynthetic process"/>
    <property type="evidence" value="ECO:0007669"/>
    <property type="project" value="InterPro"/>
</dbReference>
<comment type="caution">
    <text evidence="5">The sequence shown here is derived from an EMBL/GenBank/DDBJ whole genome shotgun (WGS) entry which is preliminary data.</text>
</comment>
<comment type="similarity">
    <text evidence="1">Belongs to the inositol monophosphatase superfamily.</text>
</comment>
<evidence type="ECO:0000313" key="6">
    <source>
        <dbReference type="Proteomes" id="UP000234881"/>
    </source>
</evidence>
<dbReference type="PANTHER" id="PTHR20854">
    <property type="entry name" value="INOSITOL MONOPHOSPHATASE"/>
    <property type="match status" value="1"/>
</dbReference>
<gene>
    <name evidence="5" type="ORF">C0081_22355</name>
</gene>
<evidence type="ECO:0000313" key="5">
    <source>
        <dbReference type="EMBL" id="PLW75167.1"/>
    </source>
</evidence>
<organism evidence="5 6">
    <name type="scientific">Cohaesibacter celericrescens</name>
    <dbReference type="NCBI Taxonomy" id="2067669"/>
    <lineage>
        <taxon>Bacteria</taxon>
        <taxon>Pseudomonadati</taxon>
        <taxon>Pseudomonadota</taxon>
        <taxon>Alphaproteobacteria</taxon>
        <taxon>Hyphomicrobiales</taxon>
        <taxon>Cohaesibacteraceae</taxon>
    </lineage>
</organism>
<dbReference type="GO" id="GO:0007165">
    <property type="term" value="P:signal transduction"/>
    <property type="evidence" value="ECO:0007669"/>
    <property type="project" value="TreeGrafter"/>
</dbReference>
<comment type="cofactor">
    <cofactor evidence="4">
        <name>Mg(2+)</name>
        <dbReference type="ChEBI" id="CHEBI:18420"/>
    </cofactor>
</comment>
<evidence type="ECO:0000256" key="4">
    <source>
        <dbReference type="PIRSR" id="PIRSR600760-2"/>
    </source>
</evidence>
<keyword evidence="3 4" id="KW-0460">Magnesium</keyword>
<dbReference type="Proteomes" id="UP000234881">
    <property type="component" value="Unassembled WGS sequence"/>
</dbReference>
<keyword evidence="2 4" id="KW-0479">Metal-binding</keyword>
<proteinExistence type="inferred from homology"/>
<dbReference type="GO" id="GO:0006020">
    <property type="term" value="P:inositol metabolic process"/>
    <property type="evidence" value="ECO:0007669"/>
    <property type="project" value="TreeGrafter"/>
</dbReference>
<protein>
    <submittedName>
        <fullName evidence="5">3'(2'),5'-bisphosphate nucleotidase CysQ</fullName>
    </submittedName>
</protein>
<evidence type="ECO:0000256" key="2">
    <source>
        <dbReference type="ARBA" id="ARBA00022723"/>
    </source>
</evidence>
<name>A0A2N5XL64_9HYPH</name>
<dbReference type="PRINTS" id="PR00377">
    <property type="entry name" value="IMPHPHTASES"/>
</dbReference>